<dbReference type="Proteomes" id="UP000739411">
    <property type="component" value="Unassembled WGS sequence"/>
</dbReference>
<proteinExistence type="predicted"/>
<organism evidence="1 2">
    <name type="scientific">Candidatus Dechloromonas phosphorivorans</name>
    <dbReference type="NCBI Taxonomy" id="2899244"/>
    <lineage>
        <taxon>Bacteria</taxon>
        <taxon>Pseudomonadati</taxon>
        <taxon>Pseudomonadota</taxon>
        <taxon>Betaproteobacteria</taxon>
        <taxon>Rhodocyclales</taxon>
        <taxon>Azonexaceae</taxon>
        <taxon>Dechloromonas</taxon>
    </lineage>
</organism>
<protein>
    <submittedName>
        <fullName evidence="1">Type II secretion system protein</fullName>
    </submittedName>
</protein>
<sequence length="146" mass="15948">MRSQQRQTGMIYVALLLAVALIGGLSAISLKVAQTLQQRSAEAELLAIGLEFRNALQSYAEATPNGLPNTPASLAELLRDPRSPGVIRHLRRLYHDPFTGKAEWGIVRGPDQRIIGIHGLSNTPTFKRENFPVELSALSGSLRHAD</sequence>
<name>A0A935KBA6_9RHOO</name>
<evidence type="ECO:0000313" key="2">
    <source>
        <dbReference type="Proteomes" id="UP000739411"/>
    </source>
</evidence>
<evidence type="ECO:0000313" key="1">
    <source>
        <dbReference type="EMBL" id="MBK7415586.1"/>
    </source>
</evidence>
<dbReference type="EMBL" id="JADJMS010000022">
    <property type="protein sequence ID" value="MBK7415586.1"/>
    <property type="molecule type" value="Genomic_DNA"/>
</dbReference>
<reference evidence="1 2" key="1">
    <citation type="submission" date="2020-10" db="EMBL/GenBank/DDBJ databases">
        <title>Connecting structure to function with the recovery of over 1000 high-quality activated sludge metagenome-assembled genomes encoding full-length rRNA genes using long-read sequencing.</title>
        <authorList>
            <person name="Singleton C.M."/>
            <person name="Petriglieri F."/>
            <person name="Kristensen J.M."/>
            <person name="Kirkegaard R.H."/>
            <person name="Michaelsen T.Y."/>
            <person name="Andersen M.H."/>
            <person name="Karst S.M."/>
            <person name="Dueholm M.S."/>
            <person name="Nielsen P.H."/>
            <person name="Albertsen M."/>
        </authorList>
    </citation>
    <scope>NUCLEOTIDE SEQUENCE [LARGE SCALE GENOMIC DNA]</scope>
    <source>
        <strain evidence="1">EsbW_18-Q3-R4-48_BATAC.463</strain>
    </source>
</reference>
<accession>A0A935KBA6</accession>
<comment type="caution">
    <text evidence="1">The sequence shown here is derived from an EMBL/GenBank/DDBJ whole genome shotgun (WGS) entry which is preliminary data.</text>
</comment>
<gene>
    <name evidence="1" type="ORF">IPJ38_11225</name>
</gene>
<dbReference type="AlphaFoldDB" id="A0A935KBA6"/>